<keyword evidence="1" id="KW-0732">Signal</keyword>
<evidence type="ECO:0000313" key="3">
    <source>
        <dbReference type="Proteomes" id="UP000032566"/>
    </source>
</evidence>
<keyword evidence="3" id="KW-1185">Reference proteome</keyword>
<gene>
    <name evidence="2" type="ORF">RP29_15800</name>
</gene>
<dbReference type="Proteomes" id="UP000032566">
    <property type="component" value="Unassembled WGS sequence"/>
</dbReference>
<comment type="caution">
    <text evidence="2">The sequence shown here is derived from an EMBL/GenBank/DDBJ whole genome shotgun (WGS) entry which is preliminary data.</text>
</comment>
<feature type="chain" id="PRO_5002320507" description="Surface antigen domain-containing protein" evidence="1">
    <location>
        <begin position="28"/>
        <end position="131"/>
    </location>
</feature>
<reference evidence="2 3" key="1">
    <citation type="submission" date="2014-12" db="EMBL/GenBank/DDBJ databases">
        <title>Isolation of bacteria from lake water.</title>
        <authorList>
            <person name="Sheng K.-Y."/>
            <person name="Chin P.-S."/>
            <person name="Chan K.-G."/>
            <person name="Tan G.S."/>
        </authorList>
    </citation>
    <scope>NUCLEOTIDE SEQUENCE [LARGE SCALE GENOMIC DNA]</scope>
    <source>
        <strain evidence="2 3">KY4</strain>
    </source>
</reference>
<dbReference type="AlphaFoldDB" id="A0A0D7K5E0"/>
<dbReference type="EMBL" id="JXYQ01000057">
    <property type="protein sequence ID" value="KJA09566.1"/>
    <property type="molecule type" value="Genomic_DNA"/>
</dbReference>
<feature type="signal peptide" evidence="1">
    <location>
        <begin position="1"/>
        <end position="27"/>
    </location>
</feature>
<evidence type="ECO:0000256" key="1">
    <source>
        <dbReference type="SAM" id="SignalP"/>
    </source>
</evidence>
<name>A0A0D7K5E0_9BURK</name>
<evidence type="ECO:0008006" key="4">
    <source>
        <dbReference type="Google" id="ProtNLM"/>
    </source>
</evidence>
<sequence>MAPSKLTSACSLAFAAAALALPLQASALSLGYRAQPVLLHTPAQDVDNSKSFISQTLDTGEAGLQREWRSSERGSKAPVKALLTPSPVVETEPAGRCRMLSAEVSQRSQTEAWKVWFCQKGDGNWKISGLN</sequence>
<evidence type="ECO:0000313" key="2">
    <source>
        <dbReference type="EMBL" id="KJA09566.1"/>
    </source>
</evidence>
<accession>A0A0D7K5E0</accession>
<protein>
    <recommendedName>
        <fullName evidence="4">Surface antigen domain-containing protein</fullName>
    </recommendedName>
</protein>
<proteinExistence type="predicted"/>
<dbReference type="PATRIC" id="fig|80878.5.peg.3069"/>
<organism evidence="2 3">
    <name type="scientific">Acidovorax temperans</name>
    <dbReference type="NCBI Taxonomy" id="80878"/>
    <lineage>
        <taxon>Bacteria</taxon>
        <taxon>Pseudomonadati</taxon>
        <taxon>Pseudomonadota</taxon>
        <taxon>Betaproteobacteria</taxon>
        <taxon>Burkholderiales</taxon>
        <taxon>Comamonadaceae</taxon>
        <taxon>Acidovorax</taxon>
    </lineage>
</organism>